<keyword evidence="2 4" id="KW-0238">DNA-binding</keyword>
<dbReference type="Gene3D" id="1.10.357.10">
    <property type="entry name" value="Tetracycline Repressor, domain 2"/>
    <property type="match status" value="1"/>
</dbReference>
<dbReference type="InterPro" id="IPR001647">
    <property type="entry name" value="HTH_TetR"/>
</dbReference>
<dbReference type="PANTHER" id="PTHR30055:SF148">
    <property type="entry name" value="TETR-FAMILY TRANSCRIPTIONAL REGULATOR"/>
    <property type="match status" value="1"/>
</dbReference>
<organism evidence="6 7">
    <name type="scientific">Microbacterium suwonense</name>
    <dbReference type="NCBI Taxonomy" id="683047"/>
    <lineage>
        <taxon>Bacteria</taxon>
        <taxon>Bacillati</taxon>
        <taxon>Actinomycetota</taxon>
        <taxon>Actinomycetes</taxon>
        <taxon>Micrococcales</taxon>
        <taxon>Microbacteriaceae</taxon>
        <taxon>Microbacterium</taxon>
    </lineage>
</organism>
<dbReference type="Pfam" id="PF00440">
    <property type="entry name" value="TetR_N"/>
    <property type="match status" value="1"/>
</dbReference>
<dbReference type="InterPro" id="IPR050109">
    <property type="entry name" value="HTH-type_TetR-like_transc_reg"/>
</dbReference>
<dbReference type="Pfam" id="PF16859">
    <property type="entry name" value="TetR_C_11"/>
    <property type="match status" value="1"/>
</dbReference>
<evidence type="ECO:0000313" key="6">
    <source>
        <dbReference type="EMBL" id="BDZ37691.1"/>
    </source>
</evidence>
<dbReference type="PANTHER" id="PTHR30055">
    <property type="entry name" value="HTH-TYPE TRANSCRIPTIONAL REGULATOR RUTR"/>
    <property type="match status" value="1"/>
</dbReference>
<accession>A0ABM8FPZ0</accession>
<protein>
    <submittedName>
        <fullName evidence="6">TetR family transcriptional regulator</fullName>
    </submittedName>
</protein>
<feature type="domain" description="HTH tetR-type" evidence="5">
    <location>
        <begin position="7"/>
        <end position="67"/>
    </location>
</feature>
<dbReference type="EMBL" id="AP027728">
    <property type="protein sequence ID" value="BDZ37691.1"/>
    <property type="molecule type" value="Genomic_DNA"/>
</dbReference>
<feature type="DNA-binding region" description="H-T-H motif" evidence="4">
    <location>
        <begin position="30"/>
        <end position="49"/>
    </location>
</feature>
<dbReference type="RefSeq" id="WP_286301510.1">
    <property type="nucleotide sequence ID" value="NZ_AP027728.1"/>
</dbReference>
<dbReference type="InterPro" id="IPR036271">
    <property type="entry name" value="Tet_transcr_reg_TetR-rel_C_sf"/>
</dbReference>
<dbReference type="Proteomes" id="UP001321543">
    <property type="component" value="Chromosome"/>
</dbReference>
<evidence type="ECO:0000256" key="2">
    <source>
        <dbReference type="ARBA" id="ARBA00023125"/>
    </source>
</evidence>
<name>A0ABM8FPZ0_9MICO</name>
<dbReference type="PROSITE" id="PS50977">
    <property type="entry name" value="HTH_TETR_2"/>
    <property type="match status" value="1"/>
</dbReference>
<proteinExistence type="predicted"/>
<sequence>MGRTRDVELEQRLLSATWDELLAAGYNALSFARVAARAGAHRTDIYRRWASKAQLVTAALAAHLPPVAQFDTGSLRGDIRAYLHALWQTWSSDWVDAMIGVLADLDEEAERTILAMSLERGKPLRDGIMRAVRRGELVDMPDLAMIGDLLEGPLMHRRLIARQVMTLDDLDALADLACGLMKVQEVTA</sequence>
<dbReference type="SUPFAM" id="SSF48498">
    <property type="entry name" value="Tetracyclin repressor-like, C-terminal domain"/>
    <property type="match status" value="1"/>
</dbReference>
<evidence type="ECO:0000256" key="1">
    <source>
        <dbReference type="ARBA" id="ARBA00023015"/>
    </source>
</evidence>
<reference evidence="7" key="1">
    <citation type="journal article" date="2019" name="Int. J. Syst. Evol. Microbiol.">
        <title>The Global Catalogue of Microorganisms (GCM) 10K type strain sequencing project: providing services to taxonomists for standard genome sequencing and annotation.</title>
        <authorList>
            <consortium name="The Broad Institute Genomics Platform"/>
            <consortium name="The Broad Institute Genome Sequencing Center for Infectious Disease"/>
            <person name="Wu L."/>
            <person name="Ma J."/>
        </authorList>
    </citation>
    <scope>NUCLEOTIDE SEQUENCE [LARGE SCALE GENOMIC DNA]</scope>
    <source>
        <strain evidence="7">NBRC 106310</strain>
    </source>
</reference>
<dbReference type="SUPFAM" id="SSF46689">
    <property type="entry name" value="Homeodomain-like"/>
    <property type="match status" value="1"/>
</dbReference>
<evidence type="ECO:0000256" key="3">
    <source>
        <dbReference type="ARBA" id="ARBA00023163"/>
    </source>
</evidence>
<evidence type="ECO:0000256" key="4">
    <source>
        <dbReference type="PROSITE-ProRule" id="PRU00335"/>
    </source>
</evidence>
<dbReference type="InterPro" id="IPR011075">
    <property type="entry name" value="TetR_C"/>
</dbReference>
<gene>
    <name evidence="6" type="ORF">GCM10025863_03050</name>
</gene>
<dbReference type="InterPro" id="IPR009057">
    <property type="entry name" value="Homeodomain-like_sf"/>
</dbReference>
<keyword evidence="7" id="KW-1185">Reference proteome</keyword>
<evidence type="ECO:0000259" key="5">
    <source>
        <dbReference type="PROSITE" id="PS50977"/>
    </source>
</evidence>
<evidence type="ECO:0000313" key="7">
    <source>
        <dbReference type="Proteomes" id="UP001321543"/>
    </source>
</evidence>
<keyword evidence="3" id="KW-0804">Transcription</keyword>
<dbReference type="Gene3D" id="1.10.10.60">
    <property type="entry name" value="Homeodomain-like"/>
    <property type="match status" value="1"/>
</dbReference>
<keyword evidence="1" id="KW-0805">Transcription regulation</keyword>